<evidence type="ECO:0000256" key="1">
    <source>
        <dbReference type="SAM" id="SignalP"/>
    </source>
</evidence>
<dbReference type="GeneID" id="23860408"/>
<organism evidence="2 3">
    <name type="scientific">Trypanosoma brucei gambiense (strain MHOM/CI/86/DAL972)</name>
    <dbReference type="NCBI Taxonomy" id="679716"/>
    <lineage>
        <taxon>Eukaryota</taxon>
        <taxon>Discoba</taxon>
        <taxon>Euglenozoa</taxon>
        <taxon>Kinetoplastea</taxon>
        <taxon>Metakinetoplastina</taxon>
        <taxon>Trypanosomatida</taxon>
        <taxon>Trypanosomatidae</taxon>
        <taxon>Trypanosoma</taxon>
    </lineage>
</organism>
<accession>C9ZY26</accession>
<evidence type="ECO:0000313" key="2">
    <source>
        <dbReference type="EMBL" id="CBH14324.1"/>
    </source>
</evidence>
<dbReference type="RefSeq" id="XP_011776591.1">
    <property type="nucleotide sequence ID" value="XM_011778289.1"/>
</dbReference>
<evidence type="ECO:0008006" key="4">
    <source>
        <dbReference type="Google" id="ProtNLM"/>
    </source>
</evidence>
<protein>
    <recommendedName>
        <fullName evidence="4">T. brucei spp.-specific protein</fullName>
    </recommendedName>
</protein>
<sequence>MLIFLMCVFTLHPCGSPLTGANPLLHHFKTRKHASHTSSHTLQKFSLYNVLFRKVFMVHMASVVIKFHDRLPLYTDREVRHSNSSFFTSYPPQIVTLRVIKVASCSICGNLLQNNNNQFPYCVHGLRYKYTIICSLMNVFSVL</sequence>
<gene>
    <name evidence="2" type="ORF">TbgDal_IX3990</name>
</gene>
<proteinExistence type="predicted"/>
<reference evidence="3" key="1">
    <citation type="journal article" date="2010" name="PLoS Negl. Trop. Dis.">
        <title>The genome sequence of Trypanosoma brucei gambiense, causative agent of chronic human african trypanosomiasis.</title>
        <authorList>
            <person name="Jackson A.P."/>
            <person name="Sanders M."/>
            <person name="Berry A."/>
            <person name="McQuillan J."/>
            <person name="Aslett M.A."/>
            <person name="Quail M.A."/>
            <person name="Chukualim B."/>
            <person name="Capewell P."/>
            <person name="MacLeod A."/>
            <person name="Melville S.E."/>
            <person name="Gibson W."/>
            <person name="Barry J.D."/>
            <person name="Berriman M."/>
            <person name="Hertz-Fowler C."/>
        </authorList>
    </citation>
    <scope>NUCLEOTIDE SEQUENCE [LARGE SCALE GENOMIC DNA]</scope>
    <source>
        <strain evidence="3">MHOM/CI/86/DAL972</strain>
    </source>
</reference>
<feature type="signal peptide" evidence="1">
    <location>
        <begin position="1"/>
        <end position="21"/>
    </location>
</feature>
<keyword evidence="1" id="KW-0732">Signal</keyword>
<dbReference type="KEGG" id="tbg:TbgDal_IX3990"/>
<dbReference type="EMBL" id="FN554972">
    <property type="protein sequence ID" value="CBH14324.1"/>
    <property type="molecule type" value="Genomic_DNA"/>
</dbReference>
<dbReference type="AlphaFoldDB" id="C9ZY26"/>
<feature type="chain" id="PRO_5003004899" description="T. brucei spp.-specific protein" evidence="1">
    <location>
        <begin position="22"/>
        <end position="143"/>
    </location>
</feature>
<evidence type="ECO:0000313" key="3">
    <source>
        <dbReference type="Proteomes" id="UP000002316"/>
    </source>
</evidence>
<name>C9ZY26_TRYB9</name>
<dbReference type="Proteomes" id="UP000002316">
    <property type="component" value="Chromosome 9"/>
</dbReference>